<dbReference type="EMBL" id="JAELVQ010000013">
    <property type="protein sequence ID" value="MBJ6368623.1"/>
    <property type="molecule type" value="Genomic_DNA"/>
</dbReference>
<dbReference type="InterPro" id="IPR011519">
    <property type="entry name" value="UnbV_ASPIC"/>
</dbReference>
<feature type="domain" description="ASPIC/UnbV" evidence="2">
    <location>
        <begin position="506"/>
        <end position="573"/>
    </location>
</feature>
<dbReference type="InterPro" id="IPR013517">
    <property type="entry name" value="FG-GAP"/>
</dbReference>
<protein>
    <submittedName>
        <fullName evidence="3">VCBS repeat-containing protein</fullName>
    </submittedName>
</protein>
<comment type="caution">
    <text evidence="3">The sequence shown here is derived from an EMBL/GenBank/DDBJ whole genome shotgun (WGS) entry which is preliminary data.</text>
</comment>
<dbReference type="AlphaFoldDB" id="A0A8J7LP06"/>
<dbReference type="Pfam" id="PF13517">
    <property type="entry name" value="FG-GAP_3"/>
    <property type="match status" value="3"/>
</dbReference>
<evidence type="ECO:0000313" key="3">
    <source>
        <dbReference type="EMBL" id="MBJ6368623.1"/>
    </source>
</evidence>
<organism evidence="3 4">
    <name type="scientific">Snuella sedimenti</name>
    <dbReference type="NCBI Taxonomy" id="2798802"/>
    <lineage>
        <taxon>Bacteria</taxon>
        <taxon>Pseudomonadati</taxon>
        <taxon>Bacteroidota</taxon>
        <taxon>Flavobacteriia</taxon>
        <taxon>Flavobacteriales</taxon>
        <taxon>Flavobacteriaceae</taxon>
        <taxon>Snuella</taxon>
    </lineage>
</organism>
<reference evidence="3" key="1">
    <citation type="submission" date="2020-12" db="EMBL/GenBank/DDBJ databases">
        <title>Snuella sp. nov., isolated from sediment in Incheon.</title>
        <authorList>
            <person name="Kim W."/>
        </authorList>
    </citation>
    <scope>NUCLEOTIDE SEQUENCE</scope>
    <source>
        <strain evidence="3">CAU 1569</strain>
    </source>
</reference>
<dbReference type="InterPro" id="IPR027039">
    <property type="entry name" value="Crtac1"/>
</dbReference>
<dbReference type="PANTHER" id="PTHR16026">
    <property type="entry name" value="CARTILAGE ACIDIC PROTEIN 1"/>
    <property type="match status" value="1"/>
</dbReference>
<evidence type="ECO:0000313" key="4">
    <source>
        <dbReference type="Proteomes" id="UP000610931"/>
    </source>
</evidence>
<dbReference type="PANTHER" id="PTHR16026:SF0">
    <property type="entry name" value="CARTILAGE ACIDIC PROTEIN 1"/>
    <property type="match status" value="1"/>
</dbReference>
<dbReference type="SUPFAM" id="SSF69318">
    <property type="entry name" value="Integrin alpha N-terminal domain"/>
    <property type="match status" value="3"/>
</dbReference>
<accession>A0A8J7LP06</accession>
<gene>
    <name evidence="3" type="ORF">JF259_11035</name>
</gene>
<keyword evidence="4" id="KW-1185">Reference proteome</keyword>
<name>A0A8J7LP06_9FLAO</name>
<evidence type="ECO:0000256" key="1">
    <source>
        <dbReference type="ARBA" id="ARBA00022729"/>
    </source>
</evidence>
<sequence>MVSCGPKGKEKLFTLIKPEHSGVHFSNNLTESDSINYFLYKYLYMGGGVAIGDVNNDGLQDIYFTGNMVDNKLYLNKGDFKFEDISESANVTGDDRWVTGVTMADVNNDGWLDIYVSVAGYWTITKNLLYINNGAQGGKVSFTESAEEYGIADEGNSTQSVFFDYDLDGDLDLYVLNYPITDTRNGILNYRELMRFITPERSDHFYENIDGKFVDKTVESGIMRFGLSLGVVVSDFNKDGYPDLYVSNDFATPDYFFFNNGDGTFSNKIEKVTNHTAFYGMGVDAADINNDGLLDIFQVDMTPEDNFRSKANMGSMEVDAFWAMVNNGMYYQYMKNVLQLNQGQDEKGLPQFGDVSYLADAALTDWSWAPLIADFDNDGLKDFFITNGSRREINNKDFFKEMNKDKDQVKHYYDWVKKMPEEKIENYALKNEGNLNFKAIAKEWGINFLGWSNGASYGDLDNDGDLDLVVSNIDDLCSIYRNNSREQEKTNYLKVKLNGKNGNLFGLGSKITITQDKNIQYQEFTLTRGFQSSVEPLLHFGLGKSNINIDKVEVAWPDGRTQTFHNIEPNQTLVANYSDAVEQPEYNQVESDKIFKDITSQVSLNVKHTENVFDDFRHQVLLPHKMSQFGPALAVGDVNNDGMEDFYIGGAKGYSAALFLQTERGTFNKSNLELFNKEKGYEDVDAIFFHANNDYYIDLYVVSGGNEFKAQDPLYQDRLYINSGDGNFIKSEGALPLIFESGSVVRNADIDGDGDQDLFIGTRLSPRNYPLSGKSVLLENVSDSNSIRFIDITNKLGQEEGNIGMVTDAVWTDINKDDYADLVVTGEWMPITILVNNKGAFLTNKTNEFGLSENTGWWNTIQAADFDNDGDIDLVAGNLGNNYKYKASKKEPFNIYMNDYDGNNKSDIVLSYIQQGTEYPLRGRSCSSQQIPAIAIKFKDYNSFGKASLADVYSTKALEESLKLKAINFSTSYLENTGGSFMFKPFEKRLQISSVNAIFKDDINQDGHLDLVFAGNLYGSEVETPRNDASYGLYMQGDGKGKFKSFMPYESGLMIKGEVKKMKEIRLKGGKKAMLIAKNNDHIQLVELKMIP</sequence>
<proteinExistence type="predicted"/>
<dbReference type="Pfam" id="PF07593">
    <property type="entry name" value="UnbV_ASPIC"/>
    <property type="match status" value="1"/>
</dbReference>
<evidence type="ECO:0000259" key="2">
    <source>
        <dbReference type="Pfam" id="PF07593"/>
    </source>
</evidence>
<dbReference type="InterPro" id="IPR028994">
    <property type="entry name" value="Integrin_alpha_N"/>
</dbReference>
<keyword evidence="1" id="KW-0732">Signal</keyword>
<dbReference type="Gene3D" id="2.130.10.130">
    <property type="entry name" value="Integrin alpha, N-terminal"/>
    <property type="match status" value="3"/>
</dbReference>
<dbReference type="Proteomes" id="UP000610931">
    <property type="component" value="Unassembled WGS sequence"/>
</dbReference>